<evidence type="ECO:0000256" key="2">
    <source>
        <dbReference type="SAM" id="Phobius"/>
    </source>
</evidence>
<sequence length="535" mass="58921">MSSRQARLRGNLGDSWGDAEYTSESGSEGGASIHTASEIDSDVGSESEFEFQEDHVTRSSSQTPQKTPMKPSTSGRLATASSHSQTTPARRSLKSTPGSQYQSQVEPTFIMPSLSNTADGFYINNNSNGSPFHSSVMRPRLWRYVNLTLQHVVWPVFRYILSVMGMAMNHAKPLFAAAVVVCGIILLLGLTSVYIRNAISTALTPLCLIPGTSYIFPLCDNSHTSIADGHSPAFEELGRVQGAFEDILDSSKTNYGLPSLIKNTESSIRDLRTLVKYSKLPSRTELNAEFDSFIETAGQASHDLTKYNSRIGYTLDQIISTNTWTLNVLQGIESNHASQGSLARFASLINPLSVVWGPEPTLQQLVFDQYVVHVQKNIGAISDLIRQAEALLGILINLEARLDMIYNIAVRDGMKVNANRDELLSQLWTKLGNNKASQRDLNGQLALLAKVHSYRNQAIRHVTNTLMKLKEIEAGLQDLREGVSAPQTLGYRPEHPLGWHIDVVGRQIDRMKVSRGEQIESERASYLNLMNGAGG</sequence>
<proteinExistence type="predicted"/>
<dbReference type="AlphaFoldDB" id="A0A6A5WYL8"/>
<dbReference type="EMBL" id="ML977559">
    <property type="protein sequence ID" value="KAF2006782.1"/>
    <property type="molecule type" value="Genomic_DNA"/>
</dbReference>
<protein>
    <submittedName>
        <fullName evidence="3">Uncharacterized protein</fullName>
    </submittedName>
</protein>
<reference evidence="3" key="1">
    <citation type="journal article" date="2020" name="Stud. Mycol.">
        <title>101 Dothideomycetes genomes: a test case for predicting lifestyles and emergence of pathogens.</title>
        <authorList>
            <person name="Haridas S."/>
            <person name="Albert R."/>
            <person name="Binder M."/>
            <person name="Bloem J."/>
            <person name="Labutti K."/>
            <person name="Salamov A."/>
            <person name="Andreopoulos B."/>
            <person name="Baker S."/>
            <person name="Barry K."/>
            <person name="Bills G."/>
            <person name="Bluhm B."/>
            <person name="Cannon C."/>
            <person name="Castanera R."/>
            <person name="Culley D."/>
            <person name="Daum C."/>
            <person name="Ezra D."/>
            <person name="Gonzalez J."/>
            <person name="Henrissat B."/>
            <person name="Kuo A."/>
            <person name="Liang C."/>
            <person name="Lipzen A."/>
            <person name="Lutzoni F."/>
            <person name="Magnuson J."/>
            <person name="Mondo S."/>
            <person name="Nolan M."/>
            <person name="Ohm R."/>
            <person name="Pangilinan J."/>
            <person name="Park H.-J."/>
            <person name="Ramirez L."/>
            <person name="Alfaro M."/>
            <person name="Sun H."/>
            <person name="Tritt A."/>
            <person name="Yoshinaga Y."/>
            <person name="Zwiers L.-H."/>
            <person name="Turgeon B."/>
            <person name="Goodwin S."/>
            <person name="Spatafora J."/>
            <person name="Crous P."/>
            <person name="Grigoriev I."/>
        </authorList>
    </citation>
    <scope>NUCLEOTIDE SEQUENCE</scope>
    <source>
        <strain evidence="3">CBS 123094</strain>
    </source>
</reference>
<organism evidence="3 4">
    <name type="scientific">Amniculicola lignicola CBS 123094</name>
    <dbReference type="NCBI Taxonomy" id="1392246"/>
    <lineage>
        <taxon>Eukaryota</taxon>
        <taxon>Fungi</taxon>
        <taxon>Dikarya</taxon>
        <taxon>Ascomycota</taxon>
        <taxon>Pezizomycotina</taxon>
        <taxon>Dothideomycetes</taxon>
        <taxon>Pleosporomycetidae</taxon>
        <taxon>Pleosporales</taxon>
        <taxon>Amniculicolaceae</taxon>
        <taxon>Amniculicola</taxon>
    </lineage>
</organism>
<feature type="region of interest" description="Disordered" evidence="1">
    <location>
        <begin position="1"/>
        <end position="102"/>
    </location>
</feature>
<feature type="compositionally biased region" description="Acidic residues" evidence="1">
    <location>
        <begin position="39"/>
        <end position="51"/>
    </location>
</feature>
<dbReference type="Proteomes" id="UP000799779">
    <property type="component" value="Unassembled WGS sequence"/>
</dbReference>
<feature type="non-terminal residue" evidence="3">
    <location>
        <position position="535"/>
    </location>
</feature>
<evidence type="ECO:0000313" key="4">
    <source>
        <dbReference type="Proteomes" id="UP000799779"/>
    </source>
</evidence>
<feature type="compositionally biased region" description="Polar residues" evidence="1">
    <location>
        <begin position="58"/>
        <end position="102"/>
    </location>
</feature>
<evidence type="ECO:0000256" key="1">
    <source>
        <dbReference type="SAM" id="MobiDB-lite"/>
    </source>
</evidence>
<keyword evidence="2" id="KW-1133">Transmembrane helix</keyword>
<keyword evidence="2" id="KW-0812">Transmembrane</keyword>
<keyword evidence="2" id="KW-0472">Membrane</keyword>
<feature type="transmembrane region" description="Helical" evidence="2">
    <location>
        <begin position="173"/>
        <end position="195"/>
    </location>
</feature>
<evidence type="ECO:0000313" key="3">
    <source>
        <dbReference type="EMBL" id="KAF2006782.1"/>
    </source>
</evidence>
<keyword evidence="4" id="KW-1185">Reference proteome</keyword>
<name>A0A6A5WYL8_9PLEO</name>
<dbReference type="OrthoDB" id="4179406at2759"/>
<accession>A0A6A5WYL8</accession>
<gene>
    <name evidence="3" type="ORF">P154DRAFT_393585</name>
</gene>